<feature type="region of interest" description="Disordered" evidence="1">
    <location>
        <begin position="650"/>
        <end position="832"/>
    </location>
</feature>
<comment type="caution">
    <text evidence="3">The sequence shown here is derived from an EMBL/GenBank/DDBJ whole genome shotgun (WGS) entry which is preliminary data.</text>
</comment>
<feature type="compositionally biased region" description="Low complexity" evidence="1">
    <location>
        <begin position="345"/>
        <end position="354"/>
    </location>
</feature>
<keyword evidence="4" id="KW-1185">Reference proteome</keyword>
<dbReference type="Proteomes" id="UP001174136">
    <property type="component" value="Unassembled WGS sequence"/>
</dbReference>
<dbReference type="GO" id="GO:0007140">
    <property type="term" value="P:male meiotic nuclear division"/>
    <property type="evidence" value="ECO:0007669"/>
    <property type="project" value="TreeGrafter"/>
</dbReference>
<evidence type="ECO:0000256" key="1">
    <source>
        <dbReference type="SAM" id="MobiDB-lite"/>
    </source>
</evidence>
<sequence>MAPGQDQRLEKLVDGALKSSNFQPLDLFLEEDLPEHTAIKCSKQFLFKVDKLVNLAIRKLNVVLDKIPDELKKEKKILSSQEASDVMTKLAGQVLDGGDYDFQIALMEALCRMANPAQRREMVHRWFSMDYVANAFITIRDSEFETLLMPSDEKLEEFWIDFNLGSQSLSFYFSLADEETKDGHWDTICITENEVQTYTIIEEAKHHVLRLQLSEVVCVGVLEGTCLSIHFSPSLDILHPVRAIYGHSKNKSFVGKSSTSVVKTTVKILMEDSCSQLITPARRRISESTTFISGSAGRSVHDASPYSVVLPANTPNKGKGKPALQMVHSYERQQGPFNLGELSTTARTASGSAGTEHRGKHAGHSIISSERSMEKVNGTQEEDQEPLEHSFVPDSQPVAKSRGSTFSKWHKQSVSDMLMMPIQRNKGLSRPESEACMGRQLDRPPSVERALVSGSDLISHKKLHSELSQRLQGIINQISLDSGSEESARPQREREPAVQGFCASSATTVAPPPRKADVPGSANRKRRGQGAPEREPAKETRATSKPIPARVLQDRTLNPKVKPAATVSGKEKRDAELADSIVKVISSRYDSNTSGISKIPSMDTHVVTSDKLPPSWVPPSFNRSIFERSWLPAAQKEASKAIGFNKYYSNPRKQSAENSSLLDPRSLSSTTKKGPLEPKGKRYIKKHLFSDTDTDQPRTDISWLRDSSRKPKPKVTDYTRKATKTAKTTARAPDTTDESPDVPLPSPKKDHVRPSKRPWVKEAAEQPDRQPTIPSRAALAAGRRPQRAVATNGKSYREPDTDDSQSEADQPPAPKAKSLQPPCYTSARTNHI</sequence>
<gene>
    <name evidence="3" type="primary">Sycp2</name>
    <name evidence="3" type="ORF">N1851_028749</name>
</gene>
<dbReference type="GO" id="GO:0000800">
    <property type="term" value="C:lateral element"/>
    <property type="evidence" value="ECO:0007669"/>
    <property type="project" value="TreeGrafter"/>
</dbReference>
<reference evidence="3" key="1">
    <citation type="journal article" date="2023" name="Front. Mar. Sci.">
        <title>A new Merluccius polli reference genome to investigate the effects of global change in West African waters.</title>
        <authorList>
            <person name="Mateo J.L."/>
            <person name="Blanco-Fernandez C."/>
            <person name="Garcia-Vazquez E."/>
            <person name="Machado-Schiaffino G."/>
        </authorList>
    </citation>
    <scope>NUCLEOTIDE SEQUENCE</scope>
    <source>
        <strain evidence="3">C29</strain>
        <tissue evidence="3">Fin</tissue>
    </source>
</reference>
<dbReference type="InterPro" id="IPR024835">
    <property type="entry name" value="SYCP2-like"/>
</dbReference>
<feature type="region of interest" description="Disordered" evidence="1">
    <location>
        <begin position="482"/>
        <end position="546"/>
    </location>
</feature>
<dbReference type="GO" id="GO:0007143">
    <property type="term" value="P:female meiotic nuclear division"/>
    <property type="evidence" value="ECO:0007669"/>
    <property type="project" value="TreeGrafter"/>
</dbReference>
<feature type="domain" description="Synaptonemal complex protein 2 Spt16M-like" evidence="2">
    <location>
        <begin position="145"/>
        <end position="246"/>
    </location>
</feature>
<dbReference type="EMBL" id="JAOPHQ010005429">
    <property type="protein sequence ID" value="KAK0135405.1"/>
    <property type="molecule type" value="Genomic_DNA"/>
</dbReference>
<name>A0AA47M867_MERPO</name>
<dbReference type="PANTHER" id="PTHR15607:SF12">
    <property type="entry name" value="SYNAPTONEMAL COMPLEX PROTEIN 2"/>
    <property type="match status" value="1"/>
</dbReference>
<dbReference type="AlphaFoldDB" id="A0AA47M867"/>
<evidence type="ECO:0000313" key="4">
    <source>
        <dbReference type="Proteomes" id="UP001174136"/>
    </source>
</evidence>
<dbReference type="InterPro" id="IPR040560">
    <property type="entry name" value="SYCP2_SLD"/>
</dbReference>
<proteinExistence type="predicted"/>
<feature type="compositionally biased region" description="Basic and acidic residues" evidence="1">
    <location>
        <begin position="486"/>
        <end position="496"/>
    </location>
</feature>
<protein>
    <submittedName>
        <fullName evidence="3">Synaptonemal complex protein 2</fullName>
    </submittedName>
</protein>
<feature type="compositionally biased region" description="Basic and acidic residues" evidence="1">
    <location>
        <begin position="747"/>
        <end position="768"/>
    </location>
</feature>
<feature type="compositionally biased region" description="Basic and acidic residues" evidence="1">
    <location>
        <begin position="532"/>
        <end position="542"/>
    </location>
</feature>
<evidence type="ECO:0000313" key="3">
    <source>
        <dbReference type="EMBL" id="KAK0135405.1"/>
    </source>
</evidence>
<feature type="region of interest" description="Disordered" evidence="1">
    <location>
        <begin position="345"/>
        <end position="407"/>
    </location>
</feature>
<evidence type="ECO:0000259" key="2">
    <source>
        <dbReference type="Pfam" id="PF18584"/>
    </source>
</evidence>
<feature type="region of interest" description="Disordered" evidence="1">
    <location>
        <begin position="426"/>
        <end position="446"/>
    </location>
</feature>
<accession>A0AA47M867</accession>
<feature type="compositionally biased region" description="Basic and acidic residues" evidence="1">
    <location>
        <begin position="706"/>
        <end position="720"/>
    </location>
</feature>
<feature type="compositionally biased region" description="Polar residues" evidence="1">
    <location>
        <begin position="650"/>
        <end position="672"/>
    </location>
</feature>
<dbReference type="GO" id="GO:0000779">
    <property type="term" value="C:condensed chromosome, centromeric region"/>
    <property type="evidence" value="ECO:0007669"/>
    <property type="project" value="TreeGrafter"/>
</dbReference>
<dbReference type="Pfam" id="PF18584">
    <property type="entry name" value="SYCP2_SLD"/>
    <property type="match status" value="1"/>
</dbReference>
<organism evidence="3 4">
    <name type="scientific">Merluccius polli</name>
    <name type="common">Benguela hake</name>
    <name type="synonym">Merluccius cadenati</name>
    <dbReference type="NCBI Taxonomy" id="89951"/>
    <lineage>
        <taxon>Eukaryota</taxon>
        <taxon>Metazoa</taxon>
        <taxon>Chordata</taxon>
        <taxon>Craniata</taxon>
        <taxon>Vertebrata</taxon>
        <taxon>Euteleostomi</taxon>
        <taxon>Actinopterygii</taxon>
        <taxon>Neopterygii</taxon>
        <taxon>Teleostei</taxon>
        <taxon>Neoteleostei</taxon>
        <taxon>Acanthomorphata</taxon>
        <taxon>Zeiogadaria</taxon>
        <taxon>Gadariae</taxon>
        <taxon>Gadiformes</taxon>
        <taxon>Gadoidei</taxon>
        <taxon>Merlucciidae</taxon>
        <taxon>Merluccius</taxon>
    </lineage>
</organism>
<dbReference type="PANTHER" id="PTHR15607">
    <property type="entry name" value="SYNAPTONEMAL COMPLEX PROTEIN-RELATED"/>
    <property type="match status" value="1"/>
</dbReference>